<proteinExistence type="inferred from homology"/>
<evidence type="ECO:0000256" key="3">
    <source>
        <dbReference type="ARBA" id="ARBA00023004"/>
    </source>
</evidence>
<evidence type="ECO:0000256" key="4">
    <source>
        <dbReference type="PIRSR" id="PIRSR604294-1"/>
    </source>
</evidence>
<dbReference type="GO" id="GO:0016702">
    <property type="term" value="F:oxidoreductase activity, acting on single donors with incorporation of molecular oxygen, incorporation of two atoms of oxygen"/>
    <property type="evidence" value="ECO:0007669"/>
    <property type="project" value="InterPro"/>
</dbReference>
<comment type="cofactor">
    <cofactor evidence="4">
        <name>Fe(2+)</name>
        <dbReference type="ChEBI" id="CHEBI:29033"/>
    </cofactor>
    <text evidence="4">Binds 1 Fe(2+) ion per subunit.</text>
</comment>
<keyword evidence="3 4" id="KW-0408">Iron</keyword>
<reference evidence="5" key="1">
    <citation type="submission" date="2015-09" db="EMBL/GenBank/DDBJ databases">
        <title>Scylla olivacea transcriptome.</title>
        <authorList>
            <person name="Ikhwanuddin M."/>
        </authorList>
    </citation>
    <scope>NUCLEOTIDE SEQUENCE</scope>
</reference>
<dbReference type="Pfam" id="PF03055">
    <property type="entry name" value="RPE65"/>
    <property type="match status" value="1"/>
</dbReference>
<evidence type="ECO:0000256" key="1">
    <source>
        <dbReference type="ARBA" id="ARBA00006787"/>
    </source>
</evidence>
<comment type="similarity">
    <text evidence="1">Belongs to the carotenoid oxygenase family.</text>
</comment>
<protein>
    <submittedName>
        <fullName evidence="5">Uncharacterized protein</fullName>
    </submittedName>
</protein>
<dbReference type="AlphaFoldDB" id="A0A0N7Z9P9"/>
<feature type="binding site" evidence="4">
    <location>
        <position position="46"/>
    </location>
    <ligand>
        <name>Fe cation</name>
        <dbReference type="ChEBI" id="CHEBI:24875"/>
        <note>catalytic</note>
    </ligand>
</feature>
<accession>A0A0N7Z9P9</accession>
<name>A0A0N7Z9P9_SCYOL</name>
<dbReference type="EMBL" id="GDRN01137610">
    <property type="protein sequence ID" value="JAI56656.1"/>
    <property type="molecule type" value="Transcribed_RNA"/>
</dbReference>
<organism evidence="5">
    <name type="scientific">Scylla olivacea</name>
    <name type="common">Orange mud crab</name>
    <name type="synonym">Cancer olivacea</name>
    <dbReference type="NCBI Taxonomy" id="85551"/>
    <lineage>
        <taxon>Eukaryota</taxon>
        <taxon>Metazoa</taxon>
        <taxon>Ecdysozoa</taxon>
        <taxon>Arthropoda</taxon>
        <taxon>Crustacea</taxon>
        <taxon>Multicrustacea</taxon>
        <taxon>Malacostraca</taxon>
        <taxon>Eumalacostraca</taxon>
        <taxon>Eucarida</taxon>
        <taxon>Decapoda</taxon>
        <taxon>Pleocyemata</taxon>
        <taxon>Brachyura</taxon>
        <taxon>Eubrachyura</taxon>
        <taxon>Portunoidea</taxon>
        <taxon>Portunidae</taxon>
        <taxon>Portuninae</taxon>
        <taxon>Scylla</taxon>
    </lineage>
</organism>
<dbReference type="InterPro" id="IPR004294">
    <property type="entry name" value="Carotenoid_Oase"/>
</dbReference>
<dbReference type="GO" id="GO:0046872">
    <property type="term" value="F:metal ion binding"/>
    <property type="evidence" value="ECO:0007669"/>
    <property type="project" value="UniProtKB-KW"/>
</dbReference>
<sequence>MRVKPKKNQATGTSLVFAGKVKTPFEQAKVVGTVGARWLLNPCYMHSFAMTDNYWVIIEQPLVVSVPKILKVLAKQDALIDALQWFEKEVRQRESGLHPLTFE</sequence>
<evidence type="ECO:0000313" key="5">
    <source>
        <dbReference type="EMBL" id="JAI56656.1"/>
    </source>
</evidence>
<evidence type="ECO:0000256" key="2">
    <source>
        <dbReference type="ARBA" id="ARBA00022723"/>
    </source>
</evidence>
<keyword evidence="2 4" id="KW-0479">Metal-binding</keyword>